<feature type="domain" description="CN hydrolase" evidence="2">
    <location>
        <begin position="1"/>
        <end position="232"/>
    </location>
</feature>
<evidence type="ECO:0000259" key="2">
    <source>
        <dbReference type="PROSITE" id="PS50263"/>
    </source>
</evidence>
<dbReference type="PANTHER" id="PTHR43674">
    <property type="entry name" value="NITRILASE C965.09-RELATED"/>
    <property type="match status" value="1"/>
</dbReference>
<dbReference type="AlphaFoldDB" id="A0A6N6RKF7"/>
<name>A0A6N6RKF7_9FLAO</name>
<dbReference type="InterPro" id="IPR050345">
    <property type="entry name" value="Aliph_Amidase/BUP"/>
</dbReference>
<dbReference type="SUPFAM" id="SSF56317">
    <property type="entry name" value="Carbon-nitrogen hydrolase"/>
    <property type="match status" value="1"/>
</dbReference>
<dbReference type="GO" id="GO:0050126">
    <property type="term" value="F:N-carbamoylputrescine amidase activity"/>
    <property type="evidence" value="ECO:0007669"/>
    <property type="project" value="TreeGrafter"/>
</dbReference>
<dbReference type="EMBL" id="WBVO01000005">
    <property type="protein sequence ID" value="KAB2810065.1"/>
    <property type="molecule type" value="Genomic_DNA"/>
</dbReference>
<keyword evidence="4" id="KW-1185">Reference proteome</keyword>
<accession>A0A6N6RKF7</accession>
<dbReference type="GO" id="GO:0033388">
    <property type="term" value="P:putrescine biosynthetic process from arginine"/>
    <property type="evidence" value="ECO:0007669"/>
    <property type="project" value="TreeGrafter"/>
</dbReference>
<dbReference type="OrthoDB" id="9803818at2"/>
<dbReference type="PANTHER" id="PTHR43674:SF2">
    <property type="entry name" value="BETA-UREIDOPROPIONASE"/>
    <property type="match status" value="1"/>
</dbReference>
<dbReference type="CDD" id="cd07197">
    <property type="entry name" value="nitrilase"/>
    <property type="match status" value="1"/>
</dbReference>
<reference evidence="3 4" key="1">
    <citation type="submission" date="2019-09" db="EMBL/GenBank/DDBJ databases">
        <title>Genomes of family Cryomorphaceae.</title>
        <authorList>
            <person name="Bowman J.P."/>
        </authorList>
    </citation>
    <scope>NUCLEOTIDE SEQUENCE [LARGE SCALE GENOMIC DNA]</scope>
    <source>
        <strain evidence="3 4">LMG 25704</strain>
    </source>
</reference>
<dbReference type="Pfam" id="PF00795">
    <property type="entry name" value="CN_hydrolase"/>
    <property type="match status" value="1"/>
</dbReference>
<keyword evidence="1 3" id="KW-0378">Hydrolase</keyword>
<dbReference type="Gene3D" id="3.60.110.10">
    <property type="entry name" value="Carbon-nitrogen hydrolase"/>
    <property type="match status" value="1"/>
</dbReference>
<dbReference type="InterPro" id="IPR003010">
    <property type="entry name" value="C-N_Hydrolase"/>
</dbReference>
<proteinExistence type="predicted"/>
<comment type="caution">
    <text evidence="3">The sequence shown here is derived from an EMBL/GenBank/DDBJ whole genome shotgun (WGS) entry which is preliminary data.</text>
</comment>
<evidence type="ECO:0000313" key="4">
    <source>
        <dbReference type="Proteomes" id="UP000468650"/>
    </source>
</evidence>
<dbReference type="RefSeq" id="WP_151667209.1">
    <property type="nucleotide sequence ID" value="NZ_WBVO01000005.1"/>
</dbReference>
<dbReference type="Proteomes" id="UP000468650">
    <property type="component" value="Unassembled WGS sequence"/>
</dbReference>
<dbReference type="PROSITE" id="PS50263">
    <property type="entry name" value="CN_HYDROLASE"/>
    <property type="match status" value="1"/>
</dbReference>
<evidence type="ECO:0000313" key="3">
    <source>
        <dbReference type="EMBL" id="KAB2810065.1"/>
    </source>
</evidence>
<sequence>MKIALAQIQSEAGAVDANINKHMDYIGKAAESGCKLIVFPELSITGYEPSLAGELAFTLPNSKLNVFQQASDQFNMNIAVGLPLKTSRGVQISMVVYHQRKPSTIYSKRYLHDDELPFFVKGESQTVFKIGERKFAPAICYESTLHRHADEVALHAPDVYTASVAKPAGGVKKANLHYPEIAVKYGMVVLMANAVGPADNFVNAGQSGVWTADGTLVASLGENEEGLLVYEL</sequence>
<protein>
    <submittedName>
        <fullName evidence="3">Carbon-nitrogen hydrolase family protein</fullName>
    </submittedName>
</protein>
<organism evidence="3 4">
    <name type="scientific">Phaeocystidibacter luteus</name>
    <dbReference type="NCBI Taxonomy" id="911197"/>
    <lineage>
        <taxon>Bacteria</taxon>
        <taxon>Pseudomonadati</taxon>
        <taxon>Bacteroidota</taxon>
        <taxon>Flavobacteriia</taxon>
        <taxon>Flavobacteriales</taxon>
        <taxon>Phaeocystidibacteraceae</taxon>
        <taxon>Phaeocystidibacter</taxon>
    </lineage>
</organism>
<dbReference type="InterPro" id="IPR036526">
    <property type="entry name" value="C-N_Hydrolase_sf"/>
</dbReference>
<evidence type="ECO:0000256" key="1">
    <source>
        <dbReference type="ARBA" id="ARBA00022801"/>
    </source>
</evidence>
<gene>
    <name evidence="3" type="ORF">F8C67_07460</name>
</gene>